<proteinExistence type="inferred from homology"/>
<evidence type="ECO:0000256" key="4">
    <source>
        <dbReference type="ARBA" id="ARBA00022475"/>
    </source>
</evidence>
<feature type="transmembrane region" description="Helical" evidence="11">
    <location>
        <begin position="581"/>
        <end position="605"/>
    </location>
</feature>
<dbReference type="Gene3D" id="2.60.120.610">
    <property type="entry name" value="arabinofuranosyltransferase like domain"/>
    <property type="match status" value="1"/>
</dbReference>
<name>G7GLN0_9ACTN</name>
<evidence type="ECO:0000256" key="10">
    <source>
        <dbReference type="ARBA" id="ARBA00023316"/>
    </source>
</evidence>
<dbReference type="STRING" id="1075090.GOAMR_20_00520"/>
<comment type="function">
    <text evidence="1">Arabinosyl transferase responsible for the polymerization of arabinose into the arabinan of arabinogalactan.</text>
</comment>
<keyword evidence="7 11" id="KW-0812">Transmembrane</keyword>
<evidence type="ECO:0000256" key="11">
    <source>
        <dbReference type="SAM" id="Phobius"/>
    </source>
</evidence>
<evidence type="ECO:0000256" key="5">
    <source>
        <dbReference type="ARBA" id="ARBA00022676"/>
    </source>
</evidence>
<protein>
    <submittedName>
        <fullName evidence="15">Putative arabinosyltransferase</fullName>
    </submittedName>
</protein>
<dbReference type="InterPro" id="IPR007680">
    <property type="entry name" value="Arabino_trans_central"/>
</dbReference>
<dbReference type="InterPro" id="IPR042486">
    <property type="entry name" value="Arabino_trans_C_2"/>
</dbReference>
<keyword evidence="4" id="KW-1003">Cell membrane</keyword>
<dbReference type="AlphaFoldDB" id="G7GLN0"/>
<evidence type="ECO:0000259" key="14">
    <source>
        <dbReference type="Pfam" id="PF17689"/>
    </source>
</evidence>
<dbReference type="Gene3D" id="2.60.120.940">
    <property type="entry name" value="EmbC, C-terminal domain, subdomain 2"/>
    <property type="match status" value="1"/>
</dbReference>
<keyword evidence="9 11" id="KW-0472">Membrane</keyword>
<evidence type="ECO:0000256" key="2">
    <source>
        <dbReference type="ARBA" id="ARBA00004651"/>
    </source>
</evidence>
<gene>
    <name evidence="15" type="ORF">GOAMR_20_00520</name>
</gene>
<evidence type="ECO:0000256" key="3">
    <source>
        <dbReference type="ARBA" id="ARBA00008195"/>
    </source>
</evidence>
<feature type="transmembrane region" description="Helical" evidence="11">
    <location>
        <begin position="332"/>
        <end position="350"/>
    </location>
</feature>
<dbReference type="RefSeq" id="WP_005183704.1">
    <property type="nucleotide sequence ID" value="NZ_BAED01000020.1"/>
</dbReference>
<reference evidence="15 16" key="1">
    <citation type="submission" date="2011-11" db="EMBL/GenBank/DDBJ databases">
        <title>Whole genome shotgun sequence of Gordonia amarae NBRC 15530.</title>
        <authorList>
            <person name="Takarada H."/>
            <person name="Hosoyama A."/>
            <person name="Tsuchikane K."/>
            <person name="Katsumata H."/>
            <person name="Yamazaki S."/>
            <person name="Fujita N."/>
        </authorList>
    </citation>
    <scope>NUCLEOTIDE SEQUENCE [LARGE SCALE GENOMIC DNA]</scope>
    <source>
        <strain evidence="15 16">NBRC 15530</strain>
    </source>
</reference>
<evidence type="ECO:0000313" key="16">
    <source>
        <dbReference type="Proteomes" id="UP000006023"/>
    </source>
</evidence>
<dbReference type="eggNOG" id="COG1807">
    <property type="taxonomic scope" value="Bacteria"/>
</dbReference>
<evidence type="ECO:0000313" key="15">
    <source>
        <dbReference type="EMBL" id="GAB04505.1"/>
    </source>
</evidence>
<comment type="subcellular location">
    <subcellularLocation>
        <location evidence="2">Cell membrane</location>
        <topology evidence="2">Multi-pass membrane protein</topology>
    </subcellularLocation>
</comment>
<dbReference type="Pfam" id="PF14896">
    <property type="entry name" value="Arabino_trans_C"/>
    <property type="match status" value="1"/>
</dbReference>
<feature type="transmembrane region" description="Helical" evidence="11">
    <location>
        <begin position="221"/>
        <end position="241"/>
    </location>
</feature>
<feature type="transmembrane region" description="Helical" evidence="11">
    <location>
        <begin position="459"/>
        <end position="481"/>
    </location>
</feature>
<sequence>MSTSVTSADPAVSRLRLIALVAGLIGIVACALTPLLPVTTTEAAVTWPHGQKLGQNPSVSAPLIAQTPRTLDARIPCALLAAAPATTQAPGIRETAGTTVTRPTIVLSTMPADAPNAKGSGLFVVAAKDTVTVTFRNNVAARASRADLARCKVLRIWSAPTGPGAQFVGAGPATTLEPDKRPKVNGIYSDLGTRQVLGATGLRVSVAVDNRYENSPSVLKLLVMVVAVLAVLVALWALWALDRHELGALGSRPSLRRLVAMRPTDALVTATLLVWTFLGAGSPDDGYILNMGRTAGNFGYLADYYRFYGIPEAPFDWYYAFLGHWSSVSTSLLWMHVPQLVAGLVSWFVLSRVLLPRLGSAITGWALWAAALTFTAFWLPFASGLRSETVIVLGSLLTWWAAESAITTRRMLPAALAALTAGLTLGVAPHGVIGVAILLVAARPMLHVLLARRDRSSRWLSAVSLAAPLAAAGALVVVVMFRQQTLATIYETVKVRWSVGPVIPWYQDFMRYYFVTVATDDAALARRVPLLLLLACVVVTVAVLLRRSRIQGLESGPVWRLIGGVGVTLVLLTFTPTKWTIQFGVLAGLGTALAATATVAVVTAARSSTRNLTVFISGLLFAMAAALAGYNAWTYVYDFDIAWFDRAPRILGVDLSVIALVLAVLTAALAAWQHLRQDYVAHKGIAHADDQPGSGPEHADASGDRRRLLAASSPIAVVAALIVLADVVVFAKAAITRAPAPTVLSEHLNALGGNSCGLADKVLVETDPNEGMLTPAGGLSATAALSGARPVGFTPDGIPDDLYPDGEVRRPGRMNVDYTVAKAFIVSGGLGAGTTGGTGPKTVNGSTAALPFGLDPARTPVLGSSGYRGEARLTTGWYELPAQRSVSPLLVFATAGAVSTVDAYGVRNFGQKLVVQFGKAVSGGHFEKSGEEVTPIDPGPQIMNRPWRNLRIPMSAVPADATVMRLSLLDNNLGPKQFIAITPPRAPHLRTLQQVVGEDTPTLIDFSAAAHFPCQRPMQVRHGVADVPRWRILPDYIVANSQSKTWERGTDGGLLGISQATTQAQAVPTYLKDDWVRDWGALERLIPFAPAPGAARVRATDITQWGWSRTSSIRLEPHTDDD</sequence>
<feature type="transmembrane region" description="Helical" evidence="11">
    <location>
        <begin position="557"/>
        <end position="575"/>
    </location>
</feature>
<dbReference type="GO" id="GO:0071555">
    <property type="term" value="P:cell wall organization"/>
    <property type="evidence" value="ECO:0007669"/>
    <property type="project" value="UniProtKB-KW"/>
</dbReference>
<feature type="transmembrane region" description="Helical" evidence="11">
    <location>
        <begin position="527"/>
        <end position="545"/>
    </location>
</feature>
<accession>G7GLN0</accession>
<dbReference type="InterPro" id="IPR040920">
    <property type="entry name" value="Arabino_trans_N"/>
</dbReference>
<feature type="domain" description="Arabinosyltransferas concanavalin like" evidence="14">
    <location>
        <begin position="40"/>
        <end position="211"/>
    </location>
</feature>
<evidence type="ECO:0000256" key="1">
    <source>
        <dbReference type="ARBA" id="ARBA00003001"/>
    </source>
</evidence>
<feature type="transmembrane region" description="Helical" evidence="11">
    <location>
        <begin position="414"/>
        <end position="439"/>
    </location>
</feature>
<evidence type="ECO:0000259" key="12">
    <source>
        <dbReference type="Pfam" id="PF04602"/>
    </source>
</evidence>
<dbReference type="EMBL" id="BAED01000020">
    <property type="protein sequence ID" value="GAB04505.1"/>
    <property type="molecule type" value="Genomic_DNA"/>
</dbReference>
<dbReference type="GO" id="GO:0005886">
    <property type="term" value="C:plasma membrane"/>
    <property type="evidence" value="ECO:0007669"/>
    <property type="project" value="UniProtKB-SubCell"/>
</dbReference>
<evidence type="ECO:0000256" key="9">
    <source>
        <dbReference type="ARBA" id="ARBA00023136"/>
    </source>
</evidence>
<dbReference type="Proteomes" id="UP000006023">
    <property type="component" value="Unassembled WGS sequence"/>
</dbReference>
<evidence type="ECO:0000256" key="6">
    <source>
        <dbReference type="ARBA" id="ARBA00022679"/>
    </source>
</evidence>
<dbReference type="InterPro" id="IPR032731">
    <property type="entry name" value="Arabino_trans_C"/>
</dbReference>
<dbReference type="Pfam" id="PF17689">
    <property type="entry name" value="Arabino_trans_N"/>
    <property type="match status" value="1"/>
</dbReference>
<evidence type="ECO:0000256" key="8">
    <source>
        <dbReference type="ARBA" id="ARBA00022989"/>
    </source>
</evidence>
<dbReference type="GO" id="GO:0071766">
    <property type="term" value="P:Actinobacterium-type cell wall biogenesis"/>
    <property type="evidence" value="ECO:0007669"/>
    <property type="project" value="InterPro"/>
</dbReference>
<feature type="transmembrane region" description="Helical" evidence="11">
    <location>
        <begin position="715"/>
        <end position="735"/>
    </location>
</feature>
<evidence type="ECO:0000256" key="7">
    <source>
        <dbReference type="ARBA" id="ARBA00022692"/>
    </source>
</evidence>
<feature type="domain" description="Arabinofuranosyltransferase central" evidence="12">
    <location>
        <begin position="215"/>
        <end position="676"/>
    </location>
</feature>
<feature type="transmembrane region" description="Helical" evidence="11">
    <location>
        <begin position="612"/>
        <end position="630"/>
    </location>
</feature>
<comment type="caution">
    <text evidence="15">The sequence shown here is derived from an EMBL/GenBank/DDBJ whole genome shotgun (WGS) entry which is preliminary data.</text>
</comment>
<keyword evidence="16" id="KW-1185">Reference proteome</keyword>
<organism evidence="15 16">
    <name type="scientific">Gordonia amarae NBRC 15530</name>
    <dbReference type="NCBI Taxonomy" id="1075090"/>
    <lineage>
        <taxon>Bacteria</taxon>
        <taxon>Bacillati</taxon>
        <taxon>Actinomycetota</taxon>
        <taxon>Actinomycetes</taxon>
        <taxon>Mycobacteriales</taxon>
        <taxon>Gordoniaceae</taxon>
        <taxon>Gordonia</taxon>
    </lineage>
</organism>
<keyword evidence="8 11" id="KW-1133">Transmembrane helix</keyword>
<keyword evidence="5" id="KW-0328">Glycosyltransferase</keyword>
<feature type="transmembrane region" description="Helical" evidence="11">
    <location>
        <begin position="362"/>
        <end position="379"/>
    </location>
</feature>
<comment type="similarity">
    <text evidence="3">Belongs to the emb family.</text>
</comment>
<feature type="domain" description="Arabinosyltransferase C-terminal" evidence="13">
    <location>
        <begin position="727"/>
        <end position="1114"/>
    </location>
</feature>
<dbReference type="GO" id="GO:0052636">
    <property type="term" value="F:arabinosyltransferase activity"/>
    <property type="evidence" value="ECO:0007669"/>
    <property type="project" value="InterPro"/>
</dbReference>
<evidence type="ECO:0000259" key="13">
    <source>
        <dbReference type="Pfam" id="PF14896"/>
    </source>
</evidence>
<feature type="transmembrane region" description="Helical" evidence="11">
    <location>
        <begin position="650"/>
        <end position="672"/>
    </location>
</feature>
<dbReference type="Pfam" id="PF04602">
    <property type="entry name" value="Arabinose_trans"/>
    <property type="match status" value="1"/>
</dbReference>
<dbReference type="Gene3D" id="3.40.190.160">
    <property type="match status" value="1"/>
</dbReference>
<dbReference type="InterPro" id="IPR027451">
    <property type="entry name" value="EmbABC_dom1"/>
</dbReference>
<keyword evidence="6 15" id="KW-0808">Transferase</keyword>
<keyword evidence="10" id="KW-0961">Cell wall biogenesis/degradation</keyword>